<dbReference type="SUPFAM" id="SSF50447">
    <property type="entry name" value="Translation proteins"/>
    <property type="match status" value="1"/>
</dbReference>
<evidence type="ECO:0000313" key="5">
    <source>
        <dbReference type="Proteomes" id="UP001208689"/>
    </source>
</evidence>
<organism evidence="4 5">
    <name type="scientific">Candidatus Lokiarchaeum ossiferum</name>
    <dbReference type="NCBI Taxonomy" id="2951803"/>
    <lineage>
        <taxon>Archaea</taxon>
        <taxon>Promethearchaeati</taxon>
        <taxon>Promethearchaeota</taxon>
        <taxon>Promethearchaeia</taxon>
        <taxon>Promethearchaeales</taxon>
        <taxon>Promethearchaeaceae</taxon>
        <taxon>Candidatus Lokiarchaeum</taxon>
    </lineage>
</organism>
<comment type="similarity">
    <text evidence="3">Belongs to the peptidase U32 family.</text>
</comment>
<accession>A0ABY6HPI1</accession>
<evidence type="ECO:0000256" key="2">
    <source>
        <dbReference type="ARBA" id="ARBA00022801"/>
    </source>
</evidence>
<dbReference type="InterPro" id="IPR009000">
    <property type="entry name" value="Transl_B-barrel_sf"/>
</dbReference>
<evidence type="ECO:0000313" key="4">
    <source>
        <dbReference type="EMBL" id="UYP45428.1"/>
    </source>
</evidence>
<keyword evidence="5" id="KW-1185">Reference proteome</keyword>
<proteinExistence type="inferred from homology"/>
<dbReference type="Proteomes" id="UP001208689">
    <property type="component" value="Chromosome"/>
</dbReference>
<evidence type="ECO:0000256" key="3">
    <source>
        <dbReference type="ARBA" id="ARBA00038374"/>
    </source>
</evidence>
<name>A0ABY6HPI1_9ARCH</name>
<dbReference type="PANTHER" id="PTHR30217">
    <property type="entry name" value="PEPTIDASE U32 FAMILY"/>
    <property type="match status" value="1"/>
</dbReference>
<protein>
    <recommendedName>
        <fullName evidence="6">U32 family peptidase</fullName>
    </recommendedName>
</protein>
<dbReference type="InterPro" id="IPR051454">
    <property type="entry name" value="RNA/ubiquinone_mod_enzymes"/>
</dbReference>
<evidence type="ECO:0000256" key="1">
    <source>
        <dbReference type="ARBA" id="ARBA00022670"/>
    </source>
</evidence>
<sequence length="446" mass="50626">MSIKNHSPPSNVELLAPAKNFMALKASGPYADAVYFGIESFNMRMKADNFTLDSLPRIAQLCHNPIDKNHRIRKAYMTVNIVVYENELSQLKKVIQAAKNAGIDAVIVHDFAAIQIAKKVGIPFHISTQCNVSNSEAALFYEDLGAERIILARECSLNQIKEIVPKMKTAEIEAFMHGAMCSSISGRCYLSQTIACSNKQSANRGLCTQPCRGEWKLTSQSGHEFIYNGKRIFNSRDLCMINYVPQLIESGLKSFKIEGRMRHPHYVETVTRCYREAIDAYFAGDFKEMQKKNRWITQLKRVYNRGFTTGFYFNMATAKDSQLNSPANVSHFRYIEMGRIQESFRSHVAKIKLENGTLSVGDEVIIMSTEKGYETYFTQKIQDIQMNGKSIQQTLKATKNKPILITTKLDGPTNDKNIDAIYKFTEETYQAPRGKGKKRKSTYTLK</sequence>
<gene>
    <name evidence="4" type="ORF">NEF87_001713</name>
</gene>
<reference evidence="4" key="1">
    <citation type="submission" date="2022-09" db="EMBL/GenBank/DDBJ databases">
        <title>Actin cytoskeleton and complex cell architecture in an #Asgard archaeon.</title>
        <authorList>
            <person name="Ponce Toledo R.I."/>
            <person name="Schleper C."/>
            <person name="Rodrigues Oliveira T."/>
            <person name="Wollweber F."/>
            <person name="Xu J."/>
            <person name="Rittmann S."/>
            <person name="Klingl A."/>
            <person name="Pilhofer M."/>
        </authorList>
    </citation>
    <scope>NUCLEOTIDE SEQUENCE</scope>
    <source>
        <strain evidence="4">B-35</strain>
    </source>
</reference>
<dbReference type="PROSITE" id="PS01276">
    <property type="entry name" value="PEPTIDASE_U32"/>
    <property type="match status" value="1"/>
</dbReference>
<keyword evidence="2" id="KW-0378">Hydrolase</keyword>
<evidence type="ECO:0008006" key="6">
    <source>
        <dbReference type="Google" id="ProtNLM"/>
    </source>
</evidence>
<dbReference type="PANTHER" id="PTHR30217:SF6">
    <property type="entry name" value="TRNA HYDROXYLATION PROTEIN P"/>
    <property type="match status" value="1"/>
</dbReference>
<dbReference type="Pfam" id="PF01136">
    <property type="entry name" value="Peptidase_U32"/>
    <property type="match status" value="1"/>
</dbReference>
<keyword evidence="1" id="KW-0645">Protease</keyword>
<dbReference type="InterPro" id="IPR001539">
    <property type="entry name" value="Peptidase_U32"/>
</dbReference>
<dbReference type="EMBL" id="CP104013">
    <property type="protein sequence ID" value="UYP45428.1"/>
    <property type="molecule type" value="Genomic_DNA"/>
</dbReference>